<accession>A0ABT9Y8G3</accession>
<comment type="caution">
    <text evidence="2">The sequence shown here is derived from an EMBL/GenBank/DDBJ whole genome shotgun (WGS) entry which is preliminary data.</text>
</comment>
<name>A0ABT9Y8G3_9FIRM</name>
<organism evidence="2 3">
    <name type="scientific">Pectinatus haikarae</name>
    <dbReference type="NCBI Taxonomy" id="349096"/>
    <lineage>
        <taxon>Bacteria</taxon>
        <taxon>Bacillati</taxon>
        <taxon>Bacillota</taxon>
        <taxon>Negativicutes</taxon>
        <taxon>Selenomonadales</taxon>
        <taxon>Selenomonadaceae</taxon>
        <taxon>Pectinatus</taxon>
    </lineage>
</organism>
<keyword evidence="3" id="KW-1185">Reference proteome</keyword>
<feature type="region of interest" description="Disordered" evidence="1">
    <location>
        <begin position="422"/>
        <end position="529"/>
    </location>
</feature>
<protein>
    <submittedName>
        <fullName evidence="2">Uncharacterized protein</fullName>
    </submittedName>
</protein>
<gene>
    <name evidence="2" type="ORF">J2S01_001850</name>
</gene>
<evidence type="ECO:0000313" key="3">
    <source>
        <dbReference type="Proteomes" id="UP001239167"/>
    </source>
</evidence>
<proteinExistence type="predicted"/>
<evidence type="ECO:0000256" key="1">
    <source>
        <dbReference type="SAM" id="MobiDB-lite"/>
    </source>
</evidence>
<dbReference type="EMBL" id="JAUSUE010000012">
    <property type="protein sequence ID" value="MDQ0204128.1"/>
    <property type="molecule type" value="Genomic_DNA"/>
</dbReference>
<sequence>MRWSFPSNNKGDINGIGNSGVETFQGTPLKSLAREICQNSLDAALEGKTVEVEFMPFALDVDEFPDAESLGKAFRVSLDFWGIQSVKKATDFFERAIKMMESGSIPFLRISDFNTTGLKGSKSEYNTPWCNLTKSSGASDKAGTSGGSFGIGKFAPFACSEFRTVFYSTLDIENVTAFQGISRITSFRRKEEDDITVGVGYYGANNNQPVYSQINLDPHFRRGKKQTGTDIFVAGFRFYSTDWKDSIITSVLDGFLYAIFIGKLVVRVSDVIINKDTLPALIAEYQTSLTESADKYYTVLSSDDTVWYKVDFKNHGTVRLGLIIQSDKHQIEMHRKVAMIRKTGMKIMDRGNISGIIPFAGVMLIEGEKINDFLRNLENPQHTKWEPERMEPKSQVPFARAYIKELVDYIKDCLEKLKQDSDIDEIDPDVGEYLPDESDMDSGDDNHETESLPDTIKSFEVTIPPRNNNKTSVFTEGDETTTDDEKGDVVEEEPDSGAGHKGGSERFGSSGGGSSDGDGRGENPKEHHKSLVGITASKVRIVCLNKEAGEYSITFVPTSSAENGRFDLFLSAESQDYDAPIISAIGMGQPPLTVAGNHISGMAFTANTPVRLKVTIDYRDYCSMEVKAYGNKA</sequence>
<dbReference type="Proteomes" id="UP001239167">
    <property type="component" value="Unassembled WGS sequence"/>
</dbReference>
<feature type="compositionally biased region" description="Acidic residues" evidence="1">
    <location>
        <begin position="422"/>
        <end position="443"/>
    </location>
</feature>
<evidence type="ECO:0000313" key="2">
    <source>
        <dbReference type="EMBL" id="MDQ0204128.1"/>
    </source>
</evidence>
<reference evidence="2 3" key="1">
    <citation type="submission" date="2023-07" db="EMBL/GenBank/DDBJ databases">
        <title>Genomic Encyclopedia of Type Strains, Phase IV (KMG-IV): sequencing the most valuable type-strain genomes for metagenomic binning, comparative biology and taxonomic classification.</title>
        <authorList>
            <person name="Goeker M."/>
        </authorList>
    </citation>
    <scope>NUCLEOTIDE SEQUENCE [LARGE SCALE GENOMIC DNA]</scope>
    <source>
        <strain evidence="2 3">DSM 16980</strain>
    </source>
</reference>
<dbReference type="RefSeq" id="WP_307224327.1">
    <property type="nucleotide sequence ID" value="NZ_CP116940.1"/>
</dbReference>
<feature type="compositionally biased region" description="Polar residues" evidence="1">
    <location>
        <begin position="465"/>
        <end position="474"/>
    </location>
</feature>